<dbReference type="Proteomes" id="UP000827372">
    <property type="component" value="Segment"/>
</dbReference>
<dbReference type="EMBL" id="MZ130480">
    <property type="protein sequence ID" value="QWM89570.1"/>
    <property type="molecule type" value="Genomic_DNA"/>
</dbReference>
<protein>
    <submittedName>
        <fullName evidence="1">Uncharacterized protein</fullName>
    </submittedName>
</protein>
<evidence type="ECO:0000313" key="2">
    <source>
        <dbReference type="Proteomes" id="UP000827372"/>
    </source>
</evidence>
<dbReference type="RefSeq" id="YP_010359142.1">
    <property type="nucleotide sequence ID" value="NC_062770.1"/>
</dbReference>
<evidence type="ECO:0000313" key="1">
    <source>
        <dbReference type="EMBL" id="QWM89570.1"/>
    </source>
</evidence>
<sequence>MKAKVIDIEGVGKAIFGKADGASIEEILNSIKEDIAEAANESKDKEYHDRVIKLIEGGIKGAKEANQSVAEFVEEQREEVLKEEIDCFCPFCIMKTIESVTEEDIAKYGKANVELICDGFADIVKEQMDSVRQKINDKLRWIAEDNHGSKSYEDMTKEELIAELKKQK</sequence>
<organism evidence="1 2">
    <name type="scientific">uncultured phage cr91_1</name>
    <dbReference type="NCBI Taxonomy" id="2986403"/>
    <lineage>
        <taxon>Viruses</taxon>
        <taxon>Duplodnaviria</taxon>
        <taxon>Heunggongvirae</taxon>
        <taxon>Uroviricota</taxon>
        <taxon>Caudoviricetes</taxon>
        <taxon>Crassvirales</taxon>
        <taxon>Intestiviridae</taxon>
        <taxon>Crudevirinae</taxon>
        <taxon>Drivevirus</taxon>
        <taxon>Drivevirus gastrointestinalis</taxon>
    </lineage>
</organism>
<dbReference type="KEGG" id="vg:75691509"/>
<proteinExistence type="predicted"/>
<gene>
    <name evidence="1" type="primary">gp_16340</name>
</gene>
<keyword evidence="2" id="KW-1185">Reference proteome</keyword>
<name>A0AAE7S0Q5_9CAUD</name>
<reference evidence="1 2" key="1">
    <citation type="submission" date="2021-04" db="EMBL/GenBank/DDBJ databases">
        <authorList>
            <person name="Shkoporov A.N."/>
            <person name="Stockdale S.R."/>
            <person name="Guerin E."/>
            <person name="Ross R.P."/>
            <person name="Hill C."/>
        </authorList>
    </citation>
    <scope>NUCLEOTIDE SEQUENCE [LARGE SCALE GENOMIC DNA]</scope>
    <source>
        <strain evidence="2">cr91_1</strain>
    </source>
</reference>
<accession>A0AAE7S0Q5</accession>
<dbReference type="GeneID" id="75691509"/>